<comment type="caution">
    <text evidence="1">The sequence shown here is derived from an EMBL/GenBank/DDBJ whole genome shotgun (WGS) entry which is preliminary data.</text>
</comment>
<reference evidence="1" key="1">
    <citation type="submission" date="2016-01" db="EMBL/GenBank/DDBJ databases">
        <authorList>
            <person name="Regsiter A."/>
            <person name="william w."/>
        </authorList>
    </citation>
    <scope>NUCLEOTIDE SEQUENCE</scope>
    <source>
        <strain evidence="1">NCPPB 1641</strain>
    </source>
</reference>
<protein>
    <submittedName>
        <fullName evidence="1">Uncharacterized protein</fullName>
    </submittedName>
</protein>
<name>A0A1S7U8F6_9HYPH</name>
<proteinExistence type="predicted"/>
<dbReference type="Proteomes" id="UP000192140">
    <property type="component" value="Unassembled WGS sequence"/>
</dbReference>
<organism evidence="1 2">
    <name type="scientific">Agrobacterium deltaense NCPPB 1641</name>
    <dbReference type="NCBI Taxonomy" id="1183425"/>
    <lineage>
        <taxon>Bacteria</taxon>
        <taxon>Pseudomonadati</taxon>
        <taxon>Pseudomonadota</taxon>
        <taxon>Alphaproteobacteria</taxon>
        <taxon>Hyphomicrobiales</taxon>
        <taxon>Rhizobiaceae</taxon>
        <taxon>Rhizobium/Agrobacterium group</taxon>
        <taxon>Agrobacterium</taxon>
    </lineage>
</organism>
<dbReference type="EMBL" id="FCNP01000049">
    <property type="protein sequence ID" value="CVI63085.1"/>
    <property type="molecule type" value="Genomic_DNA"/>
</dbReference>
<dbReference type="Gene3D" id="3.30.310.50">
    <property type="entry name" value="Alpha-D-phosphohexomutase, C-terminal domain"/>
    <property type="match status" value="1"/>
</dbReference>
<dbReference type="AlphaFoldDB" id="A0A1S7U8F6"/>
<accession>A0A1S7U8F6</accession>
<sequence>MYKNVAEAFVALEQAPSVVEELCSQNLNFCLSIITHETDRLLQFEDGHAAIRATDDGLIFRVSARDLVTFYGIRTLIEGSLAKFTSGSVRSVDWLNTKDAPLFENHEQRTHGTAG</sequence>
<dbReference type="RefSeq" id="WP_080855066.1">
    <property type="nucleotide sequence ID" value="NZ_LT009777.1"/>
</dbReference>
<evidence type="ECO:0000313" key="2">
    <source>
        <dbReference type="Proteomes" id="UP000192140"/>
    </source>
</evidence>
<evidence type="ECO:0000313" key="1">
    <source>
        <dbReference type="EMBL" id="CVI63085.1"/>
    </source>
</evidence>
<keyword evidence="2" id="KW-1185">Reference proteome</keyword>
<gene>
    <name evidence="1" type="ORF">AGR7A_pAt20088</name>
</gene>